<proteinExistence type="inferred from homology"/>
<dbReference type="EMBL" id="FNAG01000006">
    <property type="protein sequence ID" value="SDD75259.1"/>
    <property type="molecule type" value="Genomic_DNA"/>
</dbReference>
<dbReference type="SUPFAM" id="SSF51735">
    <property type="entry name" value="NAD(P)-binding Rossmann-fold domains"/>
    <property type="match status" value="1"/>
</dbReference>
<dbReference type="InterPro" id="IPR002347">
    <property type="entry name" value="SDR_fam"/>
</dbReference>
<dbReference type="Pfam" id="PF00106">
    <property type="entry name" value="adh_short"/>
    <property type="match status" value="1"/>
</dbReference>
<evidence type="ECO:0000256" key="2">
    <source>
        <dbReference type="ARBA" id="ARBA00023002"/>
    </source>
</evidence>
<dbReference type="Proteomes" id="UP000199603">
    <property type="component" value="Unassembled WGS sequence"/>
</dbReference>
<dbReference type="InterPro" id="IPR057326">
    <property type="entry name" value="KR_dom"/>
</dbReference>
<feature type="region of interest" description="Disordered" evidence="3">
    <location>
        <begin position="276"/>
        <end position="323"/>
    </location>
</feature>
<keyword evidence="6" id="KW-1185">Reference proteome</keyword>
<dbReference type="GO" id="GO:0016020">
    <property type="term" value="C:membrane"/>
    <property type="evidence" value="ECO:0007669"/>
    <property type="project" value="TreeGrafter"/>
</dbReference>
<keyword evidence="2" id="KW-0560">Oxidoreductase</keyword>
<dbReference type="RefSeq" id="WP_091242832.1">
    <property type="nucleotide sequence ID" value="NZ_FNAG01000006.1"/>
</dbReference>
<feature type="domain" description="Ketoreductase" evidence="4">
    <location>
        <begin position="6"/>
        <end position="181"/>
    </location>
</feature>
<dbReference type="OrthoDB" id="9787298at2"/>
<sequence length="323" mass="33316">MELNGKTVVLTGATGGIGSALALELCAEGAQVIAIGRRPAALEALRQRVAGRPGRLQPLVADINCPRDRARIAEVASAPDALIHAAALGSFGLFADSEASEREALFQTNVLAPMALTQALLPALLQRPEARVLAVGSTFGSLAHPGFAAYSASKFALRGFIEALGREHADTGLVAQWIAPRATDTAFNPPNVVALNKALKTHVDAVDEVAAQIVHALRAGTRRRQLGWPEKLFAWLNGALPTLVDRGLRSALPVVRTHAARSPAGAATAAAPFIAGATPPASDTGATARAALKRPEHRLGAGPTPASYRAPSSATPSNPGVTP</sequence>
<dbReference type="PANTHER" id="PTHR44196">
    <property type="entry name" value="DEHYDROGENASE/REDUCTASE SDR FAMILY MEMBER 7B"/>
    <property type="match status" value="1"/>
</dbReference>
<evidence type="ECO:0000256" key="1">
    <source>
        <dbReference type="ARBA" id="ARBA00006484"/>
    </source>
</evidence>
<dbReference type="InterPro" id="IPR020904">
    <property type="entry name" value="Sc_DH/Rdtase_CS"/>
</dbReference>
<evidence type="ECO:0000256" key="3">
    <source>
        <dbReference type="SAM" id="MobiDB-lite"/>
    </source>
</evidence>
<dbReference type="SMART" id="SM00822">
    <property type="entry name" value="PKS_KR"/>
    <property type="match status" value="1"/>
</dbReference>
<dbReference type="GO" id="GO:0016491">
    <property type="term" value="F:oxidoreductase activity"/>
    <property type="evidence" value="ECO:0007669"/>
    <property type="project" value="UniProtKB-KW"/>
</dbReference>
<dbReference type="PANTHER" id="PTHR44196:SF1">
    <property type="entry name" value="DEHYDROGENASE_REDUCTASE SDR FAMILY MEMBER 7B"/>
    <property type="match status" value="1"/>
</dbReference>
<dbReference type="InterPro" id="IPR036291">
    <property type="entry name" value="NAD(P)-bd_dom_sf"/>
</dbReference>
<name>A0A1G6XAP6_9GAMM</name>
<evidence type="ECO:0000313" key="5">
    <source>
        <dbReference type="EMBL" id="SDD75259.1"/>
    </source>
</evidence>
<feature type="compositionally biased region" description="Polar residues" evidence="3">
    <location>
        <begin position="310"/>
        <end position="323"/>
    </location>
</feature>
<dbReference type="PRINTS" id="PR00081">
    <property type="entry name" value="GDHRDH"/>
</dbReference>
<dbReference type="NCBIfam" id="NF006565">
    <property type="entry name" value="PRK09072.1"/>
    <property type="match status" value="1"/>
</dbReference>
<dbReference type="Gene3D" id="3.40.50.720">
    <property type="entry name" value="NAD(P)-binding Rossmann-like Domain"/>
    <property type="match status" value="1"/>
</dbReference>
<dbReference type="STRING" id="265719.SAMN04488509_106134"/>
<evidence type="ECO:0000259" key="4">
    <source>
        <dbReference type="SMART" id="SM00822"/>
    </source>
</evidence>
<protein>
    <submittedName>
        <fullName evidence="5">Short-chain dehydrogenase</fullName>
    </submittedName>
</protein>
<dbReference type="PROSITE" id="PS00061">
    <property type="entry name" value="ADH_SHORT"/>
    <property type="match status" value="1"/>
</dbReference>
<evidence type="ECO:0000313" key="6">
    <source>
        <dbReference type="Proteomes" id="UP000199603"/>
    </source>
</evidence>
<organism evidence="5 6">
    <name type="scientific">Aquimonas voraii</name>
    <dbReference type="NCBI Taxonomy" id="265719"/>
    <lineage>
        <taxon>Bacteria</taxon>
        <taxon>Pseudomonadati</taxon>
        <taxon>Pseudomonadota</taxon>
        <taxon>Gammaproteobacteria</taxon>
        <taxon>Lysobacterales</taxon>
        <taxon>Lysobacteraceae</taxon>
        <taxon>Aquimonas</taxon>
    </lineage>
</organism>
<dbReference type="AlphaFoldDB" id="A0A1G6XAP6"/>
<reference evidence="5 6" key="1">
    <citation type="submission" date="2016-10" db="EMBL/GenBank/DDBJ databases">
        <authorList>
            <person name="de Groot N.N."/>
        </authorList>
    </citation>
    <scope>NUCLEOTIDE SEQUENCE [LARGE SCALE GENOMIC DNA]</scope>
    <source>
        <strain evidence="5 6">DSM 16957</strain>
    </source>
</reference>
<gene>
    <name evidence="5" type="ORF">SAMN04488509_106134</name>
</gene>
<comment type="similarity">
    <text evidence="1">Belongs to the short-chain dehydrogenases/reductases (SDR) family.</text>
</comment>
<accession>A0A1G6XAP6</accession>